<dbReference type="Pfam" id="PF02721">
    <property type="entry name" value="DUF223"/>
    <property type="match status" value="1"/>
</dbReference>
<dbReference type="PANTHER" id="PTHR47165:SF4">
    <property type="entry name" value="OS03G0429900 PROTEIN"/>
    <property type="match status" value="1"/>
</dbReference>
<evidence type="ECO:0000256" key="1">
    <source>
        <dbReference type="ARBA" id="ARBA00005690"/>
    </source>
</evidence>
<accession>A0AAV0CSN2</accession>
<feature type="compositionally biased region" description="Polar residues" evidence="6">
    <location>
        <begin position="461"/>
        <end position="473"/>
    </location>
</feature>
<keyword evidence="3" id="KW-0863">Zinc-finger</keyword>
<dbReference type="PANTHER" id="PTHR47165">
    <property type="entry name" value="OS03G0429900 PROTEIN"/>
    <property type="match status" value="1"/>
</dbReference>
<proteinExistence type="inferred from homology"/>
<dbReference type="EMBL" id="CAMAPF010000047">
    <property type="protein sequence ID" value="CAH9084620.1"/>
    <property type="molecule type" value="Genomic_DNA"/>
</dbReference>
<feature type="domain" description="Replication factor A C-terminal" evidence="8">
    <location>
        <begin position="293"/>
        <end position="412"/>
    </location>
</feature>
<dbReference type="Gene3D" id="2.40.50.140">
    <property type="entry name" value="Nucleic acid-binding proteins"/>
    <property type="match status" value="3"/>
</dbReference>
<dbReference type="InterPro" id="IPR047192">
    <property type="entry name" value="Euk_RPA1_DBD_C"/>
</dbReference>
<keyword evidence="4" id="KW-0862">Zinc</keyword>
<protein>
    <recommendedName>
        <fullName evidence="11">Replication factor A C-terminal domain-containing protein</fullName>
    </recommendedName>
</protein>
<reference evidence="9" key="1">
    <citation type="submission" date="2022-07" db="EMBL/GenBank/DDBJ databases">
        <authorList>
            <person name="Macas J."/>
            <person name="Novak P."/>
            <person name="Neumann P."/>
        </authorList>
    </citation>
    <scope>NUCLEOTIDE SEQUENCE</scope>
</reference>
<keyword evidence="2" id="KW-0479">Metal-binding</keyword>
<evidence type="ECO:0000256" key="3">
    <source>
        <dbReference type="ARBA" id="ARBA00022771"/>
    </source>
</evidence>
<dbReference type="AlphaFoldDB" id="A0AAV0CSN2"/>
<dbReference type="InterPro" id="IPR012340">
    <property type="entry name" value="NA-bd_OB-fold"/>
</dbReference>
<dbReference type="SUPFAM" id="SSF50249">
    <property type="entry name" value="Nucleic acid-binding proteins"/>
    <property type="match status" value="3"/>
</dbReference>
<dbReference type="GO" id="GO:0003677">
    <property type="term" value="F:DNA binding"/>
    <property type="evidence" value="ECO:0007669"/>
    <property type="project" value="UniProtKB-KW"/>
</dbReference>
<evidence type="ECO:0000259" key="8">
    <source>
        <dbReference type="Pfam" id="PF08646"/>
    </source>
</evidence>
<feature type="region of interest" description="Disordered" evidence="6">
    <location>
        <begin position="518"/>
        <end position="538"/>
    </location>
</feature>
<dbReference type="InterPro" id="IPR013955">
    <property type="entry name" value="Rep_factor-A_C"/>
</dbReference>
<evidence type="ECO:0000313" key="9">
    <source>
        <dbReference type="EMBL" id="CAH9084620.1"/>
    </source>
</evidence>
<sequence>MTGMWSLIKDIDHTKTTWALKVRVVRAYEVPPHSKGGETLEMVLHDAEGDRIHAIIKRPQIAMYRPVITENNIYAIRNFLVLDNYQTVKTTDHPYLIQFISKTQFIRDTKTVLPMMVYDFQPFDMLHAQRVVNDKSLIDIIGKVIGKGVVQTHISSGKTDRHMELTLADPEGNRLGCVLWNKYISQYQDYIKENEGVPVFVILQLCRPKRFQGTLTVTTSFDVSKLIINGNTTEFIEFQSEFPVDGDDTISQTCLTQCSQGEGRDDVLSGRAVLTTMKDLLKATEEDVYWVLAEVVSIENFREWCYLGCPTCHKKLTPEEERFRCTNCSVTLADGVYRYKVSVCIMDNTGHGNFVLWDRECIEILGKTSSSLMAEVEKKTGDPTRFPEDIESLVDKKAIFKIQLKKKSEENAYRGGISLGVLSMIQDPNVLAMYEGKQDIGTDESDEKTPEKIDSSADMGENSNSVGEKSTVTKGKGKRISAEKEVIAPIELPDSPTASTQREVNVAWNDEITKNLNDEFSSNGNGKKLKIKIKQEPL</sequence>
<dbReference type="Pfam" id="PF08646">
    <property type="entry name" value="Rep_fac-A_C"/>
    <property type="match status" value="1"/>
</dbReference>
<dbReference type="CDD" id="cd04481">
    <property type="entry name" value="RPA1_DBD_B_like"/>
    <property type="match status" value="1"/>
</dbReference>
<evidence type="ECO:0008006" key="11">
    <source>
        <dbReference type="Google" id="ProtNLM"/>
    </source>
</evidence>
<evidence type="ECO:0000259" key="7">
    <source>
        <dbReference type="Pfam" id="PF02721"/>
    </source>
</evidence>
<comment type="caution">
    <text evidence="9">The sequence shown here is derived from an EMBL/GenBank/DDBJ whole genome shotgun (WGS) entry which is preliminary data.</text>
</comment>
<dbReference type="Proteomes" id="UP001152523">
    <property type="component" value="Unassembled WGS sequence"/>
</dbReference>
<feature type="region of interest" description="Disordered" evidence="6">
    <location>
        <begin position="439"/>
        <end position="480"/>
    </location>
</feature>
<keyword evidence="10" id="KW-1185">Reference proteome</keyword>
<comment type="similarity">
    <text evidence="1">Belongs to the replication factor A protein 1 family.</text>
</comment>
<dbReference type="GO" id="GO:0008270">
    <property type="term" value="F:zinc ion binding"/>
    <property type="evidence" value="ECO:0007669"/>
    <property type="project" value="UniProtKB-KW"/>
</dbReference>
<keyword evidence="5" id="KW-0238">DNA-binding</keyword>
<gene>
    <name evidence="9" type="ORF">CEPIT_LOCUS8940</name>
</gene>
<dbReference type="CDD" id="cd04480">
    <property type="entry name" value="RPA1_DBD_A_like"/>
    <property type="match status" value="1"/>
</dbReference>
<evidence type="ECO:0000256" key="2">
    <source>
        <dbReference type="ARBA" id="ARBA00022723"/>
    </source>
</evidence>
<dbReference type="CDD" id="cd04476">
    <property type="entry name" value="RPA1_DBD_C"/>
    <property type="match status" value="1"/>
</dbReference>
<name>A0AAV0CSN2_9ASTE</name>
<organism evidence="9 10">
    <name type="scientific">Cuscuta epithymum</name>
    <dbReference type="NCBI Taxonomy" id="186058"/>
    <lineage>
        <taxon>Eukaryota</taxon>
        <taxon>Viridiplantae</taxon>
        <taxon>Streptophyta</taxon>
        <taxon>Embryophyta</taxon>
        <taxon>Tracheophyta</taxon>
        <taxon>Spermatophyta</taxon>
        <taxon>Magnoliopsida</taxon>
        <taxon>eudicotyledons</taxon>
        <taxon>Gunneridae</taxon>
        <taxon>Pentapetalae</taxon>
        <taxon>asterids</taxon>
        <taxon>lamiids</taxon>
        <taxon>Solanales</taxon>
        <taxon>Convolvulaceae</taxon>
        <taxon>Cuscuteae</taxon>
        <taxon>Cuscuta</taxon>
        <taxon>Cuscuta subgen. Cuscuta</taxon>
    </lineage>
</organism>
<evidence type="ECO:0000313" key="10">
    <source>
        <dbReference type="Proteomes" id="UP001152523"/>
    </source>
</evidence>
<feature type="domain" description="Replication protein A 70 kDa DNA-binding subunit B/D first OB fold" evidence="7">
    <location>
        <begin position="7"/>
        <end position="105"/>
    </location>
</feature>
<evidence type="ECO:0000256" key="6">
    <source>
        <dbReference type="SAM" id="MobiDB-lite"/>
    </source>
</evidence>
<dbReference type="InterPro" id="IPR003871">
    <property type="entry name" value="RFA1B/D_OB_1st"/>
</dbReference>
<evidence type="ECO:0000256" key="5">
    <source>
        <dbReference type="ARBA" id="ARBA00023125"/>
    </source>
</evidence>
<evidence type="ECO:0000256" key="4">
    <source>
        <dbReference type="ARBA" id="ARBA00022833"/>
    </source>
</evidence>